<dbReference type="AlphaFoldDB" id="A0A6P1D5J2"/>
<keyword evidence="5" id="KW-1185">Reference proteome</keyword>
<proteinExistence type="predicted"/>
<evidence type="ECO:0000313" key="4">
    <source>
        <dbReference type="Proteomes" id="UP000468928"/>
    </source>
</evidence>
<dbReference type="EMBL" id="JAAGUZ010000022">
    <property type="protein sequence ID" value="NEW44761.1"/>
    <property type="molecule type" value="Genomic_DNA"/>
</dbReference>
<dbReference type="PANTHER" id="PTHR47432:SF1">
    <property type="entry name" value="CELL WALL ASSEMBLY REGULATOR SMI1"/>
    <property type="match status" value="1"/>
</dbReference>
<dbReference type="SMART" id="SM00860">
    <property type="entry name" value="SMI1_KNR4"/>
    <property type="match status" value="1"/>
</dbReference>
<feature type="domain" description="Knr4/Smi1-like" evidence="1">
    <location>
        <begin position="26"/>
        <end position="216"/>
    </location>
</feature>
<reference evidence="4 5" key="1">
    <citation type="submission" date="2020-01" db="EMBL/GenBank/DDBJ databases">
        <title>Genetics and antimicrobial susceptibilities of Nocardia species isolated from the soil; a comparison with species isolated from humans.</title>
        <authorList>
            <person name="Carrasco G."/>
            <person name="Monzon S."/>
            <person name="Sansegundo M."/>
            <person name="Garcia E."/>
            <person name="Garrido N."/>
            <person name="Medina M.J."/>
            <person name="Villalon P."/>
            <person name="Ramirez-Arocha A.C."/>
            <person name="Jimenez P."/>
            <person name="Cuesta I."/>
            <person name="Valdezate S."/>
        </authorList>
    </citation>
    <scope>NUCLEOTIDE SEQUENCE [LARGE SCALE GENOMIC DNA]</scope>
    <source>
        <strain evidence="2 4">CNM20110639</strain>
        <strain evidence="3 5">CNM20110649</strain>
    </source>
</reference>
<evidence type="ECO:0000259" key="1">
    <source>
        <dbReference type="SMART" id="SM00860"/>
    </source>
</evidence>
<comment type="caution">
    <text evidence="2">The sequence shown here is derived from an EMBL/GenBank/DDBJ whole genome shotgun (WGS) entry which is preliminary data.</text>
</comment>
<dbReference type="Proteomes" id="UP000468928">
    <property type="component" value="Unassembled WGS sequence"/>
</dbReference>
<gene>
    <name evidence="2" type="ORF">GV789_09895</name>
    <name evidence="3" type="ORF">GV794_27415</name>
</gene>
<dbReference type="RefSeq" id="WP_163823874.1">
    <property type="nucleotide sequence ID" value="NZ_JAAGUX010000090.1"/>
</dbReference>
<protein>
    <submittedName>
        <fullName evidence="2">SMI1/KNR4 family protein</fullName>
    </submittedName>
</protein>
<evidence type="ECO:0000313" key="2">
    <source>
        <dbReference type="EMBL" id="NEW44761.1"/>
    </source>
</evidence>
<dbReference type="EMBL" id="JAAGUX010000090">
    <property type="protein sequence ID" value="NEW59332.1"/>
    <property type="molecule type" value="Genomic_DNA"/>
</dbReference>
<evidence type="ECO:0000313" key="5">
    <source>
        <dbReference type="Proteomes" id="UP000470876"/>
    </source>
</evidence>
<dbReference type="Pfam" id="PF09346">
    <property type="entry name" value="SMI1_KNR4"/>
    <property type="match status" value="1"/>
</dbReference>
<dbReference type="SUPFAM" id="SSF160631">
    <property type="entry name" value="SMI1/KNR4-like"/>
    <property type="match status" value="1"/>
</dbReference>
<dbReference type="InterPro" id="IPR051873">
    <property type="entry name" value="KNR4/SMI1_regulator"/>
</dbReference>
<organism evidence="2 4">
    <name type="scientific">Nocardia cyriacigeorgica</name>
    <dbReference type="NCBI Taxonomy" id="135487"/>
    <lineage>
        <taxon>Bacteria</taxon>
        <taxon>Bacillati</taxon>
        <taxon>Actinomycetota</taxon>
        <taxon>Actinomycetes</taxon>
        <taxon>Mycobacteriales</taxon>
        <taxon>Nocardiaceae</taxon>
        <taxon>Nocardia</taxon>
    </lineage>
</organism>
<sequence>MHPLLARLDQWLAVNRPVYYAGLMPGAPEADVDELARDVGGELPVLLRELFTWHNGQDRNDGCLESLWFLMSTEDTAAAIEDMLWVKETEGFEDLWWGAGWVPFLANIYGDYMCVDLQGAFDGTPGQLIEFRSKDEFRNIRYPSLEAWLETFVIALETGMFEEAGQDYRPGCWDPVDSEAYEALIAGRYPGYPIETCIPDSPDDPRGESFSDFVDKHYKEELVHAVDLDTLHAALRGTGVGDSVVDRAFDRLREVRTHGTNTEEE</sequence>
<name>A0A6P1D5J2_9NOCA</name>
<dbReference type="PANTHER" id="PTHR47432">
    <property type="entry name" value="CELL WALL ASSEMBLY REGULATOR SMI1"/>
    <property type="match status" value="1"/>
</dbReference>
<accession>A0A6P1D5J2</accession>
<dbReference type="Proteomes" id="UP000470876">
    <property type="component" value="Unassembled WGS sequence"/>
</dbReference>
<dbReference type="InterPro" id="IPR037883">
    <property type="entry name" value="Knr4/Smi1-like_sf"/>
</dbReference>
<evidence type="ECO:0000313" key="3">
    <source>
        <dbReference type="EMBL" id="NEW59332.1"/>
    </source>
</evidence>
<dbReference type="InterPro" id="IPR018958">
    <property type="entry name" value="Knr4/Smi1-like_dom"/>
</dbReference>